<evidence type="ECO:0000256" key="4">
    <source>
        <dbReference type="ARBA" id="ARBA00022989"/>
    </source>
</evidence>
<dbReference type="EMBL" id="LUKY01000032">
    <property type="protein sequence ID" value="OIZ95157.1"/>
    <property type="molecule type" value="Genomic_DNA"/>
</dbReference>
<dbReference type="PANTHER" id="PTHR42911:SF1">
    <property type="entry name" value="MODULATOR OF FTSH PROTEASE HFLC"/>
    <property type="match status" value="1"/>
</dbReference>
<comment type="caution">
    <text evidence="8">The sequence shown here is derived from an EMBL/GenBank/DDBJ whole genome shotgun (WGS) entry which is preliminary data.</text>
</comment>
<dbReference type="CDD" id="cd03405">
    <property type="entry name" value="SPFH_HflC"/>
    <property type="match status" value="1"/>
</dbReference>
<accession>A0A1J8PJ61</accession>
<reference evidence="8 9" key="1">
    <citation type="submission" date="2016-03" db="EMBL/GenBank/DDBJ databases">
        <title>Comparative genomics of Rickettsiella.</title>
        <authorList>
            <person name="Chandler C."/>
            <person name="Wang Y."/>
        </authorList>
    </citation>
    <scope>NUCLEOTIDE SEQUENCE [LARGE SCALE GENOMIC DNA]</scope>
    <source>
        <strain evidence="8 9">RCFS May 2013</strain>
    </source>
</reference>
<dbReference type="STRING" id="1225476.A1D18_03415"/>
<dbReference type="InterPro" id="IPR036013">
    <property type="entry name" value="Band_7/SPFH_dom_sf"/>
</dbReference>
<evidence type="ECO:0000256" key="6">
    <source>
        <dbReference type="PIRNR" id="PIRNR005651"/>
    </source>
</evidence>
<evidence type="ECO:0000256" key="1">
    <source>
        <dbReference type="ARBA" id="ARBA00004167"/>
    </source>
</evidence>
<evidence type="ECO:0000256" key="5">
    <source>
        <dbReference type="ARBA" id="ARBA00023136"/>
    </source>
</evidence>
<dbReference type="Gene3D" id="3.30.479.30">
    <property type="entry name" value="Band 7 domain"/>
    <property type="match status" value="1"/>
</dbReference>
<evidence type="ECO:0000259" key="7">
    <source>
        <dbReference type="SMART" id="SM00244"/>
    </source>
</evidence>
<keyword evidence="4" id="KW-1133">Transmembrane helix</keyword>
<dbReference type="Proteomes" id="UP000183924">
    <property type="component" value="Unassembled WGS sequence"/>
</dbReference>
<comment type="similarity">
    <text evidence="2 6">Belongs to the band 7/mec-2 family. HflC subfamily.</text>
</comment>
<evidence type="ECO:0000313" key="9">
    <source>
        <dbReference type="Proteomes" id="UP000183924"/>
    </source>
</evidence>
<evidence type="ECO:0000313" key="8">
    <source>
        <dbReference type="EMBL" id="OIZ95157.1"/>
    </source>
</evidence>
<dbReference type="InterPro" id="IPR010200">
    <property type="entry name" value="HflC"/>
</dbReference>
<dbReference type="OrthoDB" id="9812991at2"/>
<evidence type="ECO:0000256" key="3">
    <source>
        <dbReference type="ARBA" id="ARBA00022692"/>
    </source>
</evidence>
<dbReference type="SUPFAM" id="SSF117892">
    <property type="entry name" value="Band 7/SPFH domain"/>
    <property type="match status" value="1"/>
</dbReference>
<gene>
    <name evidence="8" type="ORF">A1D18_03415</name>
</gene>
<dbReference type="SMART" id="SM00244">
    <property type="entry name" value="PHB"/>
    <property type="match status" value="1"/>
</dbReference>
<comment type="function">
    <text evidence="6">HflC and HflK could regulate a protease.</text>
</comment>
<dbReference type="PANTHER" id="PTHR42911">
    <property type="entry name" value="MODULATOR OF FTSH PROTEASE HFLC"/>
    <property type="match status" value="1"/>
</dbReference>
<dbReference type="InterPro" id="IPR001107">
    <property type="entry name" value="Band_7"/>
</dbReference>
<organism evidence="8 9">
    <name type="scientific">Candidatus Rickettsiella isopodorum</name>
    <dbReference type="NCBI Taxonomy" id="1225476"/>
    <lineage>
        <taxon>Bacteria</taxon>
        <taxon>Pseudomonadati</taxon>
        <taxon>Pseudomonadota</taxon>
        <taxon>Gammaproteobacteria</taxon>
        <taxon>Legionellales</taxon>
        <taxon>Coxiellaceae</taxon>
        <taxon>Rickettsiella</taxon>
    </lineage>
</organism>
<dbReference type="Pfam" id="PF01145">
    <property type="entry name" value="Band_7"/>
    <property type="match status" value="1"/>
</dbReference>
<sequence length="308" mass="34857">MIILRKKIHLLLGFLVCLSFILYQSITIVPEGHRALLVSEEKLMSNGQESDSVLKPGLHFIIPFFMRPILLDNRLQTLIFSENSDEKNSPENPLTIDYFANWHISDPIRYYQQTKNNFQQIKLLIGQQLASLFNNKNTPIPFSQLILQGTTTQQNSVLSAANKQLKTAGIQLTQIGFKQLHLSANANTRLLNSMSTEQENSAITQRAEGKAHAELIRANADNSVSLILAKAKEEAAQIRAQGDAEAAKIYNKAYNKNPEFAAFYLNLQAYQQGFNQTPVNNFLLLNTKDEHFKLEKDQINKNKIKLTN</sequence>
<dbReference type="PIRSF" id="PIRSF005651">
    <property type="entry name" value="HflC"/>
    <property type="match status" value="1"/>
</dbReference>
<comment type="subcellular location">
    <subcellularLocation>
        <location evidence="1">Membrane</location>
        <topology evidence="1">Single-pass membrane protein</topology>
    </subcellularLocation>
</comment>
<keyword evidence="9" id="KW-1185">Reference proteome</keyword>
<evidence type="ECO:0000256" key="2">
    <source>
        <dbReference type="ARBA" id="ARBA00007862"/>
    </source>
</evidence>
<protein>
    <recommendedName>
        <fullName evidence="6">Protein HflC</fullName>
    </recommendedName>
</protein>
<dbReference type="GO" id="GO:0016020">
    <property type="term" value="C:membrane"/>
    <property type="evidence" value="ECO:0007669"/>
    <property type="project" value="UniProtKB-SubCell"/>
</dbReference>
<feature type="domain" description="Band 7" evidence="7">
    <location>
        <begin position="24"/>
        <end position="198"/>
    </location>
</feature>
<dbReference type="RefSeq" id="WP_071662417.1">
    <property type="nucleotide sequence ID" value="NZ_LUKY01000032.1"/>
</dbReference>
<keyword evidence="3" id="KW-0812">Transmembrane</keyword>
<dbReference type="AlphaFoldDB" id="A0A1J8PJ61"/>
<name>A0A1J8PJ61_9COXI</name>
<keyword evidence="5" id="KW-0472">Membrane</keyword>
<proteinExistence type="inferred from homology"/>